<dbReference type="Proteomes" id="UP000681356">
    <property type="component" value="Unassembled WGS sequence"/>
</dbReference>
<organism evidence="1 2">
    <name type="scientific">Thetidibacter halocola</name>
    <dbReference type="NCBI Taxonomy" id="2827239"/>
    <lineage>
        <taxon>Bacteria</taxon>
        <taxon>Pseudomonadati</taxon>
        <taxon>Pseudomonadota</taxon>
        <taxon>Alphaproteobacteria</taxon>
        <taxon>Rhodobacterales</taxon>
        <taxon>Roseobacteraceae</taxon>
        <taxon>Thetidibacter</taxon>
    </lineage>
</organism>
<dbReference type="EMBL" id="JAGTUU010000012">
    <property type="protein sequence ID" value="MBS0126799.1"/>
    <property type="molecule type" value="Genomic_DNA"/>
</dbReference>
<dbReference type="AlphaFoldDB" id="A0A8J8BAD6"/>
<gene>
    <name evidence="1" type="ORF">KB874_22215</name>
</gene>
<accession>A0A8J8BAD6</accession>
<comment type="caution">
    <text evidence="1">The sequence shown here is derived from an EMBL/GenBank/DDBJ whole genome shotgun (WGS) entry which is preliminary data.</text>
</comment>
<evidence type="ECO:0000313" key="1">
    <source>
        <dbReference type="EMBL" id="MBS0126799.1"/>
    </source>
</evidence>
<sequence length="57" mass="6037">METGIFGADTMRLDGPNNAPVLGEDTITKDEDSFTRFQIRPALKALAPGRLSAGDAS</sequence>
<name>A0A8J8BAD6_9RHOB</name>
<evidence type="ECO:0000313" key="2">
    <source>
        <dbReference type="Proteomes" id="UP000681356"/>
    </source>
</evidence>
<keyword evidence="2" id="KW-1185">Reference proteome</keyword>
<proteinExistence type="predicted"/>
<protein>
    <submittedName>
        <fullName evidence="1">Uncharacterized protein</fullName>
    </submittedName>
</protein>
<reference evidence="1" key="1">
    <citation type="submission" date="2021-04" db="EMBL/GenBank/DDBJ databases">
        <authorList>
            <person name="Yoon J."/>
        </authorList>
    </citation>
    <scope>NUCLEOTIDE SEQUENCE</scope>
    <source>
        <strain evidence="1">KMU-90</strain>
    </source>
</reference>